<comment type="catalytic activity">
    <reaction evidence="11">
        <text>1-hexadecanoyl-2-(9Z-octadecenoyl)-sn-glycerol + CDP-choline = 1-hexadecanoyl-2-(9Z-octadecenoyl)-sn-glycero-3-phosphocholine + CMP + H(+)</text>
        <dbReference type="Rhea" id="RHEA:54244"/>
        <dbReference type="ChEBI" id="CHEBI:15378"/>
        <dbReference type="ChEBI" id="CHEBI:58779"/>
        <dbReference type="ChEBI" id="CHEBI:60377"/>
        <dbReference type="ChEBI" id="CHEBI:73001"/>
        <dbReference type="ChEBI" id="CHEBI:75466"/>
    </reaction>
    <physiologicalReaction direction="left-to-right" evidence="11">
        <dbReference type="Rhea" id="RHEA:54245"/>
    </physiologicalReaction>
</comment>
<dbReference type="PANTHER" id="PTHR10414:SF37">
    <property type="entry name" value="BB IN A BOXCAR, ISOFORM C"/>
    <property type="match status" value="1"/>
</dbReference>
<evidence type="ECO:0000256" key="3">
    <source>
        <dbReference type="ARBA" id="ARBA00022679"/>
    </source>
</evidence>
<evidence type="ECO:0000256" key="5">
    <source>
        <dbReference type="ARBA" id="ARBA00022989"/>
    </source>
</evidence>
<dbReference type="EMBL" id="JAWQEG010004388">
    <property type="protein sequence ID" value="KAK3861858.1"/>
    <property type="molecule type" value="Genomic_DNA"/>
</dbReference>
<keyword evidence="5 16" id="KW-1133">Transmembrane helix</keyword>
<protein>
    <recommendedName>
        <fullName evidence="13">diacylglycerol cholinephosphotransferase</fullName>
        <ecNumber evidence="13">2.7.8.2</ecNumber>
    </recommendedName>
</protein>
<dbReference type="GO" id="GO:0004307">
    <property type="term" value="F:ethanolaminephosphotransferase activity"/>
    <property type="evidence" value="ECO:0007669"/>
    <property type="project" value="TreeGrafter"/>
</dbReference>
<dbReference type="GO" id="GO:0006646">
    <property type="term" value="P:phosphatidylethanolamine biosynthetic process"/>
    <property type="evidence" value="ECO:0007669"/>
    <property type="project" value="TreeGrafter"/>
</dbReference>
<evidence type="ECO:0000256" key="11">
    <source>
        <dbReference type="ARBA" id="ARBA00036890"/>
    </source>
</evidence>
<keyword evidence="18" id="KW-1185">Reference proteome</keyword>
<gene>
    <name evidence="17" type="ORF">Pcinc_032223</name>
</gene>
<keyword evidence="7" id="KW-0444">Lipid biosynthesis</keyword>
<evidence type="ECO:0000256" key="7">
    <source>
        <dbReference type="ARBA" id="ARBA00023209"/>
    </source>
</evidence>
<keyword evidence="4 16" id="KW-0812">Transmembrane</keyword>
<evidence type="ECO:0000256" key="12">
    <source>
        <dbReference type="ARBA" id="ARBA00037890"/>
    </source>
</evidence>
<proteinExistence type="inferred from homology"/>
<comment type="subcellular location">
    <subcellularLocation>
        <location evidence="1">Membrane</location>
        <topology evidence="1">Multi-pass membrane protein</topology>
    </subcellularLocation>
</comment>
<dbReference type="GO" id="GO:0005794">
    <property type="term" value="C:Golgi apparatus"/>
    <property type="evidence" value="ECO:0007669"/>
    <property type="project" value="TreeGrafter"/>
</dbReference>
<keyword evidence="7" id="KW-0443">Lipid metabolism</keyword>
<evidence type="ECO:0000256" key="14">
    <source>
        <dbReference type="ARBA" id="ARBA00048570"/>
    </source>
</evidence>
<comment type="catalytic activity">
    <reaction evidence="10">
        <text>1,2-dioctanoyl-sn-glycerol + CDP-choline = 1,2-dioctanoyl-sn-glycero-3-phosphocholine + CMP + H(+)</text>
        <dbReference type="Rhea" id="RHEA:54232"/>
        <dbReference type="ChEBI" id="CHEBI:15378"/>
        <dbReference type="ChEBI" id="CHEBI:58779"/>
        <dbReference type="ChEBI" id="CHEBI:60377"/>
        <dbReference type="ChEBI" id="CHEBI:76979"/>
        <dbReference type="ChEBI" id="CHEBI:78228"/>
    </reaction>
    <physiologicalReaction direction="left-to-right" evidence="10">
        <dbReference type="Rhea" id="RHEA:54233"/>
    </physiologicalReaction>
</comment>
<comment type="caution">
    <text evidence="17">The sequence shown here is derived from an EMBL/GenBank/DDBJ whole genome shotgun (WGS) entry which is preliminary data.</text>
</comment>
<feature type="transmembrane region" description="Helical" evidence="16">
    <location>
        <begin position="223"/>
        <end position="248"/>
    </location>
</feature>
<keyword evidence="7" id="KW-0594">Phospholipid biosynthesis</keyword>
<dbReference type="Proteomes" id="UP001286313">
    <property type="component" value="Unassembled WGS sequence"/>
</dbReference>
<accession>A0AAE1EV88</accession>
<keyword evidence="8" id="KW-1208">Phospholipid metabolism</keyword>
<dbReference type="Pfam" id="PF01066">
    <property type="entry name" value="CDP-OH_P_transf"/>
    <property type="match status" value="1"/>
</dbReference>
<dbReference type="InterPro" id="IPR014472">
    <property type="entry name" value="CHOPT"/>
</dbReference>
<evidence type="ECO:0000256" key="9">
    <source>
        <dbReference type="ARBA" id="ARBA00036100"/>
    </source>
</evidence>
<dbReference type="EC" id="2.7.8.2" evidence="13"/>
<dbReference type="GO" id="GO:0005789">
    <property type="term" value="C:endoplasmic reticulum membrane"/>
    <property type="evidence" value="ECO:0007669"/>
    <property type="project" value="TreeGrafter"/>
</dbReference>
<dbReference type="PANTHER" id="PTHR10414">
    <property type="entry name" value="ETHANOLAMINEPHOSPHOTRANSFERASE"/>
    <property type="match status" value="1"/>
</dbReference>
<comment type="catalytic activity">
    <reaction evidence="9">
        <text>1-hexadecanoyl-2-(4Z,7Z,10Z,13Z,16Z,19Z-docosahexaenoyl)-sn-glycerol + CDP-choline = 1-hexadecanoyl-2-(4Z,7Z,10Z,13Z,16Z,19Z-docosahexaenoyl)-sn-glycero-3-phosphocholine + CMP + H(+)</text>
        <dbReference type="Rhea" id="RHEA:54332"/>
        <dbReference type="ChEBI" id="CHEBI:15378"/>
        <dbReference type="ChEBI" id="CHEBI:58779"/>
        <dbReference type="ChEBI" id="CHEBI:60377"/>
        <dbReference type="ChEBI" id="CHEBI:74963"/>
        <dbReference type="ChEBI" id="CHEBI:82949"/>
    </reaction>
    <physiologicalReaction direction="left-to-right" evidence="9">
        <dbReference type="Rhea" id="RHEA:54333"/>
    </physiologicalReaction>
</comment>
<name>A0AAE1EV88_PETCI</name>
<evidence type="ECO:0000313" key="18">
    <source>
        <dbReference type="Proteomes" id="UP001286313"/>
    </source>
</evidence>
<dbReference type="FunFam" id="1.20.120.1760:FF:000002">
    <property type="entry name" value="Choline/ethanolamine phosphotransferase 1"/>
    <property type="match status" value="1"/>
</dbReference>
<evidence type="ECO:0000256" key="2">
    <source>
        <dbReference type="ARBA" id="ARBA00010441"/>
    </source>
</evidence>
<sequence>MSGVLQEQEAAVNMGQLSDVQLRRLDLHEYSCASSSLMDPLMQKWWCWLVEQCPPTLAPNLITITGLIINIITSLLLVYYSPDAKHEVPRWACLLCALGLFIYQSLDAIDGKQARRTGTSSPLGELFDHGCDSLSTVFVSLGVCCSVRLGTHPYWMFFQCMMAVTLFYCAHWQTYVSGTLRFGYVDVTEAQFGVIAIHLISVIFGSGFWSLKIPGTQIEFINVYIMVGVLQLLICLWTTIPIILWSGAGRNGSTVAGTSVLSPVVPLLYILVPAILIAWKSPEDLYLQNPTIYLLTFGCVSARVTNRLVVAHMTKSEMAYSDASLFGPAALFLNQYINCPIPENFLLYVVCVYVIYDVIKYCREVCLEICSHLHIKLFTIVPKCPQGTKFSSAAEKNGSSTKYNTRSKKLTFCCLCRPGQQTKPSTHSVHSCTHLYAYI</sequence>
<dbReference type="Gene3D" id="1.20.120.1760">
    <property type="match status" value="1"/>
</dbReference>
<comment type="pathway">
    <text evidence="12">Phospholipid metabolism; phosphatidylcholine biosynthesis; phosphatidylcholine from phosphocholine: step 2/2.</text>
</comment>
<feature type="transmembrane region" description="Helical" evidence="16">
    <location>
        <begin position="61"/>
        <end position="81"/>
    </location>
</feature>
<dbReference type="GO" id="GO:0004142">
    <property type="term" value="F:diacylglycerol cholinephosphotransferase activity"/>
    <property type="evidence" value="ECO:0007669"/>
    <property type="project" value="UniProtKB-EC"/>
</dbReference>
<feature type="transmembrane region" description="Helical" evidence="16">
    <location>
        <begin position="193"/>
        <end position="211"/>
    </location>
</feature>
<evidence type="ECO:0000256" key="16">
    <source>
        <dbReference type="SAM" id="Phobius"/>
    </source>
</evidence>
<dbReference type="AlphaFoldDB" id="A0AAE1EV88"/>
<dbReference type="InterPro" id="IPR000462">
    <property type="entry name" value="CDP-OH_P_trans"/>
</dbReference>
<evidence type="ECO:0000256" key="10">
    <source>
        <dbReference type="ARBA" id="ARBA00036651"/>
    </source>
</evidence>
<feature type="transmembrane region" description="Helical" evidence="16">
    <location>
        <begin position="260"/>
        <end position="279"/>
    </location>
</feature>
<reference evidence="17" key="1">
    <citation type="submission" date="2023-10" db="EMBL/GenBank/DDBJ databases">
        <title>Genome assemblies of two species of porcelain crab, Petrolisthes cinctipes and Petrolisthes manimaculis (Anomura: Porcellanidae).</title>
        <authorList>
            <person name="Angst P."/>
        </authorList>
    </citation>
    <scope>NUCLEOTIDE SEQUENCE</scope>
    <source>
        <strain evidence="17">PB745_01</strain>
        <tissue evidence="17">Gill</tissue>
    </source>
</reference>
<evidence type="ECO:0000256" key="8">
    <source>
        <dbReference type="ARBA" id="ARBA00023264"/>
    </source>
</evidence>
<evidence type="ECO:0000256" key="4">
    <source>
        <dbReference type="ARBA" id="ARBA00022692"/>
    </source>
</evidence>
<organism evidence="17 18">
    <name type="scientific">Petrolisthes cinctipes</name>
    <name type="common">Flat porcelain crab</name>
    <dbReference type="NCBI Taxonomy" id="88211"/>
    <lineage>
        <taxon>Eukaryota</taxon>
        <taxon>Metazoa</taxon>
        <taxon>Ecdysozoa</taxon>
        <taxon>Arthropoda</taxon>
        <taxon>Crustacea</taxon>
        <taxon>Multicrustacea</taxon>
        <taxon>Malacostraca</taxon>
        <taxon>Eumalacostraca</taxon>
        <taxon>Eucarida</taxon>
        <taxon>Decapoda</taxon>
        <taxon>Pleocyemata</taxon>
        <taxon>Anomura</taxon>
        <taxon>Galatheoidea</taxon>
        <taxon>Porcellanidae</taxon>
        <taxon>Petrolisthes</taxon>
    </lineage>
</organism>
<evidence type="ECO:0000256" key="6">
    <source>
        <dbReference type="ARBA" id="ARBA00023136"/>
    </source>
</evidence>
<keyword evidence="3 15" id="KW-0808">Transferase</keyword>
<comment type="catalytic activity">
    <reaction evidence="14">
        <text>CDP-choline + a 1,2-diacyl-sn-glycerol = a 1,2-diacyl-sn-glycero-3-phosphocholine + CMP + H(+)</text>
        <dbReference type="Rhea" id="RHEA:32939"/>
        <dbReference type="ChEBI" id="CHEBI:15378"/>
        <dbReference type="ChEBI" id="CHEBI:17815"/>
        <dbReference type="ChEBI" id="CHEBI:57643"/>
        <dbReference type="ChEBI" id="CHEBI:58779"/>
        <dbReference type="ChEBI" id="CHEBI:60377"/>
        <dbReference type="EC" id="2.7.8.2"/>
    </reaction>
    <physiologicalReaction direction="left-to-right" evidence="14">
        <dbReference type="Rhea" id="RHEA:32940"/>
    </physiologicalReaction>
</comment>
<dbReference type="PROSITE" id="PS00379">
    <property type="entry name" value="CDP_ALCOHOL_P_TRANSF"/>
    <property type="match status" value="1"/>
</dbReference>
<comment type="similarity">
    <text evidence="2 15">Belongs to the CDP-alcohol phosphatidyltransferase class-I family.</text>
</comment>
<evidence type="ECO:0000313" key="17">
    <source>
        <dbReference type="EMBL" id="KAK3861858.1"/>
    </source>
</evidence>
<evidence type="ECO:0000256" key="15">
    <source>
        <dbReference type="RuleBase" id="RU003750"/>
    </source>
</evidence>
<dbReference type="InterPro" id="IPR048254">
    <property type="entry name" value="CDP_ALCOHOL_P_TRANSF_CS"/>
</dbReference>
<feature type="transmembrane region" description="Helical" evidence="16">
    <location>
        <begin position="154"/>
        <end position="173"/>
    </location>
</feature>
<evidence type="ECO:0000256" key="1">
    <source>
        <dbReference type="ARBA" id="ARBA00004141"/>
    </source>
</evidence>
<evidence type="ECO:0000256" key="13">
    <source>
        <dbReference type="ARBA" id="ARBA00038987"/>
    </source>
</evidence>
<keyword evidence="6 16" id="KW-0472">Membrane</keyword>
<dbReference type="InterPro" id="IPR043130">
    <property type="entry name" value="CDP-OH_PTrfase_TM_dom"/>
</dbReference>
<dbReference type="PIRSF" id="PIRSF015665">
    <property type="entry name" value="CHOPT"/>
    <property type="match status" value="1"/>
</dbReference>